<evidence type="ECO:0000313" key="13">
    <source>
        <dbReference type="Proteomes" id="UP001358614"/>
    </source>
</evidence>
<dbReference type="InterPro" id="IPR044536">
    <property type="entry name" value="PEX7"/>
</dbReference>
<keyword evidence="5 11" id="KW-0853">WD repeat</keyword>
<evidence type="ECO:0000256" key="5">
    <source>
        <dbReference type="ARBA" id="ARBA00022574"/>
    </source>
</evidence>
<dbReference type="InterPro" id="IPR001680">
    <property type="entry name" value="WD40_rpt"/>
</dbReference>
<dbReference type="PANTHER" id="PTHR46027:SF1">
    <property type="entry name" value="PEROXISOMAL TARGETING SIGNAL 2 RECEPTOR"/>
    <property type="match status" value="1"/>
</dbReference>
<evidence type="ECO:0000256" key="10">
    <source>
        <dbReference type="ARBA" id="ARBA00032565"/>
    </source>
</evidence>
<dbReference type="KEGG" id="ker:91103229"/>
<dbReference type="PRINTS" id="PR00320">
    <property type="entry name" value="GPROTEINBRPT"/>
</dbReference>
<dbReference type="GO" id="GO:0005053">
    <property type="term" value="F:peroxisome matrix targeting signal-2 binding"/>
    <property type="evidence" value="ECO:0007669"/>
    <property type="project" value="InterPro"/>
</dbReference>
<dbReference type="GO" id="GO:0005829">
    <property type="term" value="C:cytosol"/>
    <property type="evidence" value="ECO:0007669"/>
    <property type="project" value="UniProtKB-SubCell"/>
</dbReference>
<keyword evidence="13" id="KW-1185">Reference proteome</keyword>
<accession>A0AAX4KLW5</accession>
<dbReference type="PANTHER" id="PTHR46027">
    <property type="entry name" value="PEROXISOMAL TARGETING SIGNAL 2 RECEPTOR"/>
    <property type="match status" value="1"/>
</dbReference>
<sequence length="336" mass="37208">MNPPSSSSAPYLRLNTPRFSHNNLSFSPYLENRFALASGSNFGLVGNGRVHIVDIDPNAPGGSGLRLVRYFETRDCVFDVAWNEQHENHIVAGCGNGAIKMFDVTLEGLPIQSWHEHSSEIMSIEWNNLNKDQFITSSWDSTVKIWSSNRATSLITLPSSKPQQLYNATFSPHTPNIVMSCGANGFIDIWDLRMGPGVKSPTLSISNSSSGSGQMEEVLYCDWNKYDSSLIASASKDGTIKVHDLRSAGRPGSARVVGRHDLAARKVFWDPHRREGLASSGYDMTCRVWNINQSTPSPIHVHSNHTEFVMALGWSLFDPGLLASAAWDEEVHLYRV</sequence>
<dbReference type="EMBL" id="CP144089">
    <property type="protein sequence ID" value="WWD06338.1"/>
    <property type="molecule type" value="Genomic_DNA"/>
</dbReference>
<dbReference type="GO" id="GO:0016558">
    <property type="term" value="P:protein import into peroxisome matrix"/>
    <property type="evidence" value="ECO:0007669"/>
    <property type="project" value="InterPro"/>
</dbReference>
<comment type="similarity">
    <text evidence="9">Belongs to the WD repeat peroxin-7 family.</text>
</comment>
<keyword evidence="4" id="KW-0963">Cytoplasm</keyword>
<proteinExistence type="inferred from homology"/>
<comment type="subcellular location">
    <subcellularLocation>
        <location evidence="2">Cytoplasm</location>
        <location evidence="2">Cytosol</location>
    </subcellularLocation>
    <subcellularLocation>
        <location evidence="1">Peroxisome matrix</location>
    </subcellularLocation>
</comment>
<dbReference type="SMART" id="SM00320">
    <property type="entry name" value="WD40"/>
    <property type="match status" value="6"/>
</dbReference>
<dbReference type="GO" id="GO:0005782">
    <property type="term" value="C:peroxisomal matrix"/>
    <property type="evidence" value="ECO:0007669"/>
    <property type="project" value="UniProtKB-SubCell"/>
</dbReference>
<evidence type="ECO:0000256" key="3">
    <source>
        <dbReference type="ARBA" id="ARBA00022448"/>
    </source>
</evidence>
<evidence type="ECO:0000256" key="8">
    <source>
        <dbReference type="ARBA" id="ARBA00023140"/>
    </source>
</evidence>
<dbReference type="AlphaFoldDB" id="A0AAX4KLW5"/>
<evidence type="ECO:0000256" key="11">
    <source>
        <dbReference type="PROSITE-ProRule" id="PRU00221"/>
    </source>
</evidence>
<organism evidence="12 13">
    <name type="scientific">Kwoniella europaea PYCC6329</name>
    <dbReference type="NCBI Taxonomy" id="1423913"/>
    <lineage>
        <taxon>Eukaryota</taxon>
        <taxon>Fungi</taxon>
        <taxon>Dikarya</taxon>
        <taxon>Basidiomycota</taxon>
        <taxon>Agaricomycotina</taxon>
        <taxon>Tremellomycetes</taxon>
        <taxon>Tremellales</taxon>
        <taxon>Cryptococcaceae</taxon>
        <taxon>Kwoniella</taxon>
    </lineage>
</organism>
<evidence type="ECO:0000256" key="7">
    <source>
        <dbReference type="ARBA" id="ARBA00022927"/>
    </source>
</evidence>
<gene>
    <name evidence="12" type="ORF">V865_004428</name>
</gene>
<dbReference type="Pfam" id="PF00400">
    <property type="entry name" value="WD40"/>
    <property type="match status" value="3"/>
</dbReference>
<dbReference type="InterPro" id="IPR020472">
    <property type="entry name" value="WD40_PAC1"/>
</dbReference>
<evidence type="ECO:0000256" key="4">
    <source>
        <dbReference type="ARBA" id="ARBA00022490"/>
    </source>
</evidence>
<dbReference type="GeneID" id="91103229"/>
<keyword evidence="3" id="KW-0813">Transport</keyword>
<dbReference type="InterPro" id="IPR036322">
    <property type="entry name" value="WD40_repeat_dom_sf"/>
</dbReference>
<evidence type="ECO:0000256" key="2">
    <source>
        <dbReference type="ARBA" id="ARBA00004514"/>
    </source>
</evidence>
<evidence type="ECO:0000256" key="9">
    <source>
        <dbReference type="ARBA" id="ARBA00024017"/>
    </source>
</evidence>
<feature type="repeat" description="WD" evidence="11">
    <location>
        <begin position="114"/>
        <end position="156"/>
    </location>
</feature>
<evidence type="ECO:0000256" key="1">
    <source>
        <dbReference type="ARBA" id="ARBA00004253"/>
    </source>
</evidence>
<reference evidence="12 13" key="1">
    <citation type="submission" date="2024-01" db="EMBL/GenBank/DDBJ databases">
        <title>Comparative genomics of Cryptococcus and Kwoniella reveals pathogenesis evolution and contrasting modes of karyotype evolution via chromosome fusion or intercentromeric recombination.</title>
        <authorList>
            <person name="Coelho M.A."/>
            <person name="David-Palma M."/>
            <person name="Shea T."/>
            <person name="Bowers K."/>
            <person name="McGinley-Smith S."/>
            <person name="Mohammad A.W."/>
            <person name="Gnirke A."/>
            <person name="Yurkov A.M."/>
            <person name="Nowrousian M."/>
            <person name="Sun S."/>
            <person name="Cuomo C.A."/>
            <person name="Heitman J."/>
        </authorList>
    </citation>
    <scope>NUCLEOTIDE SEQUENCE [LARGE SCALE GENOMIC DNA]</scope>
    <source>
        <strain evidence="12 13">PYCC6329</strain>
    </source>
</reference>
<keyword evidence="7" id="KW-0653">Protein transport</keyword>
<dbReference type="Proteomes" id="UP001358614">
    <property type="component" value="Chromosome 1"/>
</dbReference>
<keyword evidence="6" id="KW-0677">Repeat</keyword>
<evidence type="ECO:0000313" key="12">
    <source>
        <dbReference type="EMBL" id="WWD06338.1"/>
    </source>
</evidence>
<keyword evidence="8" id="KW-0576">Peroxisome</keyword>
<evidence type="ECO:0000256" key="6">
    <source>
        <dbReference type="ARBA" id="ARBA00022737"/>
    </source>
</evidence>
<protein>
    <recommendedName>
        <fullName evidence="10">Peroxin-7</fullName>
    </recommendedName>
</protein>
<dbReference type="InterPro" id="IPR015943">
    <property type="entry name" value="WD40/YVTN_repeat-like_dom_sf"/>
</dbReference>
<dbReference type="Gene3D" id="2.130.10.10">
    <property type="entry name" value="YVTN repeat-like/Quinoprotein amine dehydrogenase"/>
    <property type="match status" value="1"/>
</dbReference>
<dbReference type="PROSITE" id="PS50082">
    <property type="entry name" value="WD_REPEATS_2"/>
    <property type="match status" value="1"/>
</dbReference>
<dbReference type="RefSeq" id="XP_066084305.1">
    <property type="nucleotide sequence ID" value="XM_066228208.1"/>
</dbReference>
<dbReference type="SUPFAM" id="SSF50978">
    <property type="entry name" value="WD40 repeat-like"/>
    <property type="match status" value="1"/>
</dbReference>
<name>A0AAX4KLW5_9TREE</name>